<dbReference type="InterPro" id="IPR015813">
    <property type="entry name" value="Pyrv/PenolPyrv_kinase-like_dom"/>
</dbReference>
<dbReference type="AlphaFoldDB" id="A0A2U3ENQ1"/>
<dbReference type="InterPro" id="IPR040442">
    <property type="entry name" value="Pyrv_kinase-like_dom_sf"/>
</dbReference>
<feature type="domain" description="HpcH/HpaI aldolase/citrate lyase" evidence="4">
    <location>
        <begin position="141"/>
        <end position="279"/>
    </location>
</feature>
<dbReference type="GO" id="GO:0046872">
    <property type="term" value="F:metal ion binding"/>
    <property type="evidence" value="ECO:0007669"/>
    <property type="project" value="UniProtKB-KW"/>
</dbReference>
<evidence type="ECO:0000256" key="3">
    <source>
        <dbReference type="SAM" id="MobiDB-lite"/>
    </source>
</evidence>
<dbReference type="InterPro" id="IPR050251">
    <property type="entry name" value="HpcH-HpaI_aldolase"/>
</dbReference>
<comment type="caution">
    <text evidence="5">The sequence shown here is derived from an EMBL/GenBank/DDBJ whole genome shotgun (WGS) entry which is preliminary data.</text>
</comment>
<dbReference type="Gene3D" id="3.20.20.60">
    <property type="entry name" value="Phosphoenolpyruvate-binding domains"/>
    <property type="match status" value="1"/>
</dbReference>
<organism evidence="5 6">
    <name type="scientific">Purpureocillium lilacinum</name>
    <name type="common">Paecilomyces lilacinus</name>
    <dbReference type="NCBI Taxonomy" id="33203"/>
    <lineage>
        <taxon>Eukaryota</taxon>
        <taxon>Fungi</taxon>
        <taxon>Dikarya</taxon>
        <taxon>Ascomycota</taxon>
        <taxon>Pezizomycotina</taxon>
        <taxon>Sordariomycetes</taxon>
        <taxon>Hypocreomycetidae</taxon>
        <taxon>Hypocreales</taxon>
        <taxon>Ophiocordycipitaceae</taxon>
        <taxon>Purpureocillium</taxon>
    </lineage>
</organism>
<dbReference type="Pfam" id="PF03328">
    <property type="entry name" value="HpcH_HpaI"/>
    <property type="match status" value="1"/>
</dbReference>
<dbReference type="SUPFAM" id="SSF51621">
    <property type="entry name" value="Phosphoenolpyruvate/pyruvate domain"/>
    <property type="match status" value="2"/>
</dbReference>
<dbReference type="Proteomes" id="UP000245956">
    <property type="component" value="Unassembled WGS sequence"/>
</dbReference>
<keyword evidence="1" id="KW-0479">Metal-binding</keyword>
<feature type="region of interest" description="Disordered" evidence="3">
    <location>
        <begin position="285"/>
        <end position="324"/>
    </location>
</feature>
<evidence type="ECO:0000313" key="5">
    <source>
        <dbReference type="EMBL" id="PWI76136.1"/>
    </source>
</evidence>
<evidence type="ECO:0000313" key="6">
    <source>
        <dbReference type="Proteomes" id="UP000245956"/>
    </source>
</evidence>
<dbReference type="GO" id="GO:0016832">
    <property type="term" value="F:aldehyde-lyase activity"/>
    <property type="evidence" value="ECO:0007669"/>
    <property type="project" value="TreeGrafter"/>
</dbReference>
<feature type="compositionally biased region" description="Basic and acidic residues" evidence="3">
    <location>
        <begin position="308"/>
        <end position="322"/>
    </location>
</feature>
<dbReference type="EMBL" id="LCWV01000001">
    <property type="protein sequence ID" value="PWI76136.1"/>
    <property type="molecule type" value="Genomic_DNA"/>
</dbReference>
<feature type="compositionally biased region" description="Polar residues" evidence="3">
    <location>
        <begin position="285"/>
        <end position="294"/>
    </location>
</feature>
<accession>A0A2U3ENQ1</accession>
<dbReference type="PANTHER" id="PTHR30502">
    <property type="entry name" value="2-KETO-3-DEOXY-L-RHAMNONATE ALDOLASE"/>
    <property type="match status" value="1"/>
</dbReference>
<evidence type="ECO:0000256" key="1">
    <source>
        <dbReference type="ARBA" id="ARBA00022723"/>
    </source>
</evidence>
<reference evidence="5 6" key="1">
    <citation type="journal article" date="2016" name="Front. Microbiol.">
        <title>Genome and transcriptome sequences reveal the specific parasitism of the nematophagous Purpureocillium lilacinum 36-1.</title>
        <authorList>
            <person name="Xie J."/>
            <person name="Li S."/>
            <person name="Mo C."/>
            <person name="Xiao X."/>
            <person name="Peng D."/>
            <person name="Wang G."/>
            <person name="Xiao Y."/>
        </authorList>
    </citation>
    <scope>NUCLEOTIDE SEQUENCE [LARGE SCALE GENOMIC DNA]</scope>
    <source>
        <strain evidence="5 6">36-1</strain>
    </source>
</reference>
<name>A0A2U3ENQ1_PURLI</name>
<feature type="region of interest" description="Disordered" evidence="3">
    <location>
        <begin position="441"/>
        <end position="466"/>
    </location>
</feature>
<feature type="compositionally biased region" description="Gly residues" evidence="3">
    <location>
        <begin position="457"/>
        <end position="466"/>
    </location>
</feature>
<keyword evidence="2" id="KW-0456">Lyase</keyword>
<gene>
    <name evidence="5" type="ORF">PCL_03330</name>
</gene>
<protein>
    <recommendedName>
        <fullName evidence="4">HpcH/HpaI aldolase/citrate lyase domain-containing protein</fullName>
    </recommendedName>
</protein>
<dbReference type="GO" id="GO:0005737">
    <property type="term" value="C:cytoplasm"/>
    <property type="evidence" value="ECO:0007669"/>
    <property type="project" value="TreeGrafter"/>
</dbReference>
<dbReference type="InterPro" id="IPR005000">
    <property type="entry name" value="Aldolase/citrate-lyase_domain"/>
</dbReference>
<evidence type="ECO:0000256" key="2">
    <source>
        <dbReference type="ARBA" id="ARBA00023239"/>
    </source>
</evidence>
<evidence type="ECO:0000259" key="4">
    <source>
        <dbReference type="Pfam" id="PF03328"/>
    </source>
</evidence>
<sequence length="466" mass="50648">MASGWKVGAGARADDGLRECPCPAARVPAAASRRFCLPAACCVGSAKGVAKKKSCPSQRRHCVVTTRDVDLQQALFFLHVPTTPRPLKNSQLNTMAFTGSREGMAAYAGPSLFQPHRARDAIRDAHKKKIDPILCYYAGLSSVPITRFLAPMNYDAVWIDWEHSSCNVETMTTMVHEAIFMSQGRTIPWVRVPGHDHAAIGYALDAGASIVVPQVDTVEQAKHVVSAAKFGSKQNGTRSAPPFRLIPYLTDMAYDSRNDVHKCLNDQAAIMIQIESLEGGFLSPHSTAMLSKPQTPDLHTRGFPSRQQESKSRGVKSQESRADQVSGTGINNLDAILTEVPDIDIVWLGSLDARVSMNFKAAFGDPWDEPEWVAARDKFFQVIDKHDKPYGGFAFVTPPWGTPETFAKASERMAFCTVSADVMHLMNLSNDMRVAKEEIAKSRGGANGDKKDVVVGNGNGATNGSG</sequence>
<proteinExistence type="predicted"/>
<dbReference type="PANTHER" id="PTHR30502:SF8">
    <property type="entry name" value="SYNTHASE, PUTATIVE-RELATED"/>
    <property type="match status" value="1"/>
</dbReference>